<feature type="transmembrane region" description="Helical" evidence="1">
    <location>
        <begin position="451"/>
        <end position="468"/>
    </location>
</feature>
<proteinExistence type="predicted"/>
<feature type="transmembrane region" description="Helical" evidence="1">
    <location>
        <begin position="362"/>
        <end position="381"/>
    </location>
</feature>
<feature type="transmembrane region" description="Helical" evidence="1">
    <location>
        <begin position="293"/>
        <end position="309"/>
    </location>
</feature>
<feature type="transmembrane region" description="Helical" evidence="1">
    <location>
        <begin position="175"/>
        <end position="195"/>
    </location>
</feature>
<reference evidence="3 4" key="1">
    <citation type="submission" date="2016-04" db="EMBL/GenBank/DDBJ databases">
        <title>First whole genome shotgun sequence of the bacterium Enteractinococcus sp. strain UASWS1574.</title>
        <authorList>
            <person name="Crovadore J."/>
            <person name="Chablais R."/>
            <person name="Lefort F."/>
        </authorList>
    </citation>
    <scope>NUCLEOTIDE SEQUENCE [LARGE SCALE GENOMIC DNA]</scope>
    <source>
        <strain evidence="3 4">UASWS1574</strain>
    </source>
</reference>
<evidence type="ECO:0000259" key="2">
    <source>
        <dbReference type="Pfam" id="PF18920"/>
    </source>
</evidence>
<feature type="domain" description="DUF5671" evidence="2">
    <location>
        <begin position="324"/>
        <end position="438"/>
    </location>
</feature>
<evidence type="ECO:0000313" key="3">
    <source>
        <dbReference type="EMBL" id="OAV62638.1"/>
    </source>
</evidence>
<feature type="transmembrane region" description="Helical" evidence="1">
    <location>
        <begin position="75"/>
        <end position="97"/>
    </location>
</feature>
<keyword evidence="1" id="KW-0812">Transmembrane</keyword>
<accession>A0A1B7M209</accession>
<keyword evidence="4" id="KW-1185">Reference proteome</keyword>
<dbReference type="Proteomes" id="UP000078292">
    <property type="component" value="Unassembled WGS sequence"/>
</dbReference>
<feature type="transmembrane region" description="Helical" evidence="1">
    <location>
        <begin position="109"/>
        <end position="128"/>
    </location>
</feature>
<dbReference type="EMBL" id="LXEY01000010">
    <property type="protein sequence ID" value="OAV62638.1"/>
    <property type="molecule type" value="Genomic_DNA"/>
</dbReference>
<feature type="transmembrane region" description="Helical" evidence="1">
    <location>
        <begin position="215"/>
        <end position="238"/>
    </location>
</feature>
<feature type="transmembrane region" description="Helical" evidence="1">
    <location>
        <begin position="406"/>
        <end position="431"/>
    </location>
</feature>
<dbReference type="STRING" id="1837282.A6F49_05615"/>
<feature type="transmembrane region" description="Helical" evidence="1">
    <location>
        <begin position="329"/>
        <end position="350"/>
    </location>
</feature>
<feature type="transmembrane region" description="Helical" evidence="1">
    <location>
        <begin position="148"/>
        <end position="166"/>
    </location>
</feature>
<dbReference type="OrthoDB" id="4819984at2"/>
<dbReference type="Pfam" id="PF18920">
    <property type="entry name" value="DUF5671"/>
    <property type="match status" value="2"/>
</dbReference>
<organism evidence="3 4">
    <name type="scientific">Enteractinococcus helveticum</name>
    <dbReference type="NCBI Taxonomy" id="1837282"/>
    <lineage>
        <taxon>Bacteria</taxon>
        <taxon>Bacillati</taxon>
        <taxon>Actinomycetota</taxon>
        <taxon>Actinomycetes</taxon>
        <taxon>Micrococcales</taxon>
        <taxon>Micrococcaceae</taxon>
    </lineage>
</organism>
<feature type="transmembrane region" description="Helical" evidence="1">
    <location>
        <begin position="250"/>
        <end position="273"/>
    </location>
</feature>
<dbReference type="InterPro" id="IPR043728">
    <property type="entry name" value="DUF5671"/>
</dbReference>
<gene>
    <name evidence="3" type="ORF">A6F49_05615</name>
</gene>
<sequence>MSITILLLALLVGAIGFIVVAARRMQGQSLTGQMFRRAFQYMLLYAMLLVVANGAAALLARAFGSTPDFDEPLLFAQSVTAVVIGLPITALLIWWIVRAHRKEPEERESLIFQAYLTTSALTGAAMTAAKLTEGLTSALGSQIFDGDALGHLIMWLIVWVVHWRVIRRTLGQTNAVAHLLLGSTIGLVLAAGGLIDLLATSLEMLTGTQILVGSFVPLGSAAGLFVSGALLWIVYWLISASKLPRGTTWHAYVLLLGVAGGLLTGLVGAQALLWRGLVNLLGDPMPFVTWFEWPQALAALIIGAMIWWYHRDLLDAATHTPLHRVYQYLVSGIGAIAAAAGVGLLVVALVDSITPAQLSHEPINTLLGGLTLIIVGAPLWWSHWRLVQRAAAEDPGVELTATPRRIYLIVLVGAAVITVVIALIAAVAALMADAIENQLSLTTLYDVRTELGYLTAGLTIIAYHAAVLRQDSRNAPAKTETTTPDVSSTKAGRLILVGPLDPTLATTVHKRFDRPVEFLASNTGETWNADAVLAQIEAHNADDDLLIIAREQGLETRPISEVRNLQ</sequence>
<feature type="transmembrane region" description="Helical" evidence="1">
    <location>
        <begin position="43"/>
        <end position="63"/>
    </location>
</feature>
<evidence type="ECO:0000256" key="1">
    <source>
        <dbReference type="SAM" id="Phobius"/>
    </source>
</evidence>
<feature type="transmembrane region" description="Helical" evidence="1">
    <location>
        <begin position="6"/>
        <end position="22"/>
    </location>
</feature>
<keyword evidence="1" id="KW-0472">Membrane</keyword>
<keyword evidence="1" id="KW-1133">Transmembrane helix</keyword>
<dbReference type="RefSeq" id="WP_043056885.1">
    <property type="nucleotide sequence ID" value="NZ_LXEY01000010.1"/>
</dbReference>
<protein>
    <recommendedName>
        <fullName evidence="2">DUF5671 domain-containing protein</fullName>
    </recommendedName>
</protein>
<feature type="domain" description="DUF5671" evidence="2">
    <location>
        <begin position="37"/>
        <end position="149"/>
    </location>
</feature>
<dbReference type="AlphaFoldDB" id="A0A1B7M209"/>
<evidence type="ECO:0000313" key="4">
    <source>
        <dbReference type="Proteomes" id="UP000078292"/>
    </source>
</evidence>
<name>A0A1B7M209_9MICC</name>
<comment type="caution">
    <text evidence="3">The sequence shown here is derived from an EMBL/GenBank/DDBJ whole genome shotgun (WGS) entry which is preliminary data.</text>
</comment>